<evidence type="ECO:0000313" key="2">
    <source>
        <dbReference type="EMBL" id="OGF72544.1"/>
    </source>
</evidence>
<sequence length="146" mass="16161">MQHQVPQFIEVEDKIFGPLTAKQFFYILGGGAIIFIMYVFLQLWLVIILGAPVAAFVASLAFLKINGMPFIKMLAAALNYSSSARLYLWRKVAAPTPSKSDFKSPKKSDFFPAGDFKGAGGAAPKLTESKLQDLSWSLDVQQKLKR</sequence>
<name>A0A1F5WA76_9BACT</name>
<dbReference type="InterPro" id="IPR024414">
    <property type="entry name" value="Uncharacterised_PrgI"/>
</dbReference>
<reference evidence="2 3" key="1">
    <citation type="journal article" date="2016" name="Nat. Commun.">
        <title>Thousands of microbial genomes shed light on interconnected biogeochemical processes in an aquifer system.</title>
        <authorList>
            <person name="Anantharaman K."/>
            <person name="Brown C.T."/>
            <person name="Hug L.A."/>
            <person name="Sharon I."/>
            <person name="Castelle C.J."/>
            <person name="Probst A.J."/>
            <person name="Thomas B.C."/>
            <person name="Singh A."/>
            <person name="Wilkins M.J."/>
            <person name="Karaoz U."/>
            <person name="Brodie E.L."/>
            <person name="Williams K.H."/>
            <person name="Hubbard S.S."/>
            <person name="Banfield J.F."/>
        </authorList>
    </citation>
    <scope>NUCLEOTIDE SEQUENCE [LARGE SCALE GENOMIC DNA]</scope>
</reference>
<accession>A0A1F5WA76</accession>
<evidence type="ECO:0000256" key="1">
    <source>
        <dbReference type="SAM" id="Phobius"/>
    </source>
</evidence>
<keyword evidence="1" id="KW-0812">Transmembrane</keyword>
<dbReference type="AlphaFoldDB" id="A0A1F5WA76"/>
<comment type="caution">
    <text evidence="2">The sequence shown here is derived from an EMBL/GenBank/DDBJ whole genome shotgun (WGS) entry which is preliminary data.</text>
</comment>
<keyword evidence="1" id="KW-0472">Membrane</keyword>
<dbReference type="Pfam" id="PF12666">
    <property type="entry name" value="PrgI"/>
    <property type="match status" value="1"/>
</dbReference>
<proteinExistence type="predicted"/>
<dbReference type="Proteomes" id="UP000178743">
    <property type="component" value="Unassembled WGS sequence"/>
</dbReference>
<protein>
    <recommendedName>
        <fullName evidence="4">PrgI family protein</fullName>
    </recommendedName>
</protein>
<feature type="transmembrane region" description="Helical" evidence="1">
    <location>
        <begin position="47"/>
        <end position="65"/>
    </location>
</feature>
<evidence type="ECO:0000313" key="3">
    <source>
        <dbReference type="Proteomes" id="UP000178743"/>
    </source>
</evidence>
<keyword evidence="1" id="KW-1133">Transmembrane helix</keyword>
<dbReference type="EMBL" id="MFHP01000020">
    <property type="protein sequence ID" value="OGF72544.1"/>
    <property type="molecule type" value="Genomic_DNA"/>
</dbReference>
<evidence type="ECO:0008006" key="4">
    <source>
        <dbReference type="Google" id="ProtNLM"/>
    </source>
</evidence>
<organism evidence="2 3">
    <name type="scientific">Candidatus Giovannonibacteria bacterium RIFCSPHIGHO2_02_FULL_45_40</name>
    <dbReference type="NCBI Taxonomy" id="1798337"/>
    <lineage>
        <taxon>Bacteria</taxon>
        <taxon>Candidatus Giovannoniibacteriota</taxon>
    </lineage>
</organism>
<feature type="transmembrane region" description="Helical" evidence="1">
    <location>
        <begin position="24"/>
        <end position="41"/>
    </location>
</feature>
<gene>
    <name evidence="2" type="ORF">A3C05_02525</name>
</gene>